<dbReference type="PRINTS" id="PR00133">
    <property type="entry name" value="GLHYDRLASE3"/>
</dbReference>
<gene>
    <name evidence="4" type="ORF">PEDI_49490</name>
</gene>
<dbReference type="PANTHER" id="PTHR42715">
    <property type="entry name" value="BETA-GLUCOSIDASE"/>
    <property type="match status" value="1"/>
</dbReference>
<dbReference type="Pfam" id="PF14310">
    <property type="entry name" value="Fn3-like"/>
    <property type="match status" value="1"/>
</dbReference>
<dbReference type="InterPro" id="IPR036962">
    <property type="entry name" value="Glyco_hydro_3_N_sf"/>
</dbReference>
<comment type="caution">
    <text evidence="4">The sequence shown here is derived from an EMBL/GenBank/DDBJ whole genome shotgun (WGS) entry which is preliminary data.</text>
</comment>
<reference evidence="4 5" key="1">
    <citation type="submission" date="2021-12" db="EMBL/GenBank/DDBJ databases">
        <title>Genome sequencing of bacteria with rrn-lacking chromosome and rrn-plasmid.</title>
        <authorList>
            <person name="Anda M."/>
            <person name="Iwasaki W."/>
        </authorList>
    </citation>
    <scope>NUCLEOTIDE SEQUENCE [LARGE SCALE GENOMIC DNA]</scope>
    <source>
        <strain evidence="4 5">NBRC 15940</strain>
    </source>
</reference>
<name>A0AAN4W504_9BACT</name>
<protein>
    <submittedName>
        <fullName evidence="4">Glycosyl hydrolase</fullName>
    </submittedName>
</protein>
<evidence type="ECO:0000313" key="5">
    <source>
        <dbReference type="Proteomes" id="UP001310022"/>
    </source>
</evidence>
<dbReference type="SUPFAM" id="SSF51445">
    <property type="entry name" value="(Trans)glycosidases"/>
    <property type="match status" value="1"/>
</dbReference>
<dbReference type="AlphaFoldDB" id="A0AAN4W504"/>
<keyword evidence="5" id="KW-1185">Reference proteome</keyword>
<dbReference type="InterPro" id="IPR001764">
    <property type="entry name" value="Glyco_hydro_3_N"/>
</dbReference>
<evidence type="ECO:0000313" key="4">
    <source>
        <dbReference type="EMBL" id="GJM64397.1"/>
    </source>
</evidence>
<dbReference type="SUPFAM" id="SSF52279">
    <property type="entry name" value="Beta-D-glucan exohydrolase, C-terminal domain"/>
    <property type="match status" value="1"/>
</dbReference>
<dbReference type="Gene3D" id="3.20.20.300">
    <property type="entry name" value="Glycoside hydrolase, family 3, N-terminal domain"/>
    <property type="match status" value="1"/>
</dbReference>
<evidence type="ECO:0000256" key="1">
    <source>
        <dbReference type="ARBA" id="ARBA00005336"/>
    </source>
</evidence>
<dbReference type="InterPro" id="IPR017853">
    <property type="entry name" value="GH"/>
</dbReference>
<dbReference type="GO" id="GO:0005975">
    <property type="term" value="P:carbohydrate metabolic process"/>
    <property type="evidence" value="ECO:0007669"/>
    <property type="project" value="InterPro"/>
</dbReference>
<dbReference type="InterPro" id="IPR002772">
    <property type="entry name" value="Glyco_hydro_3_C"/>
</dbReference>
<dbReference type="GO" id="GO:0008422">
    <property type="term" value="F:beta-glucosidase activity"/>
    <property type="evidence" value="ECO:0007669"/>
    <property type="project" value="UniProtKB-ARBA"/>
</dbReference>
<keyword evidence="2 4" id="KW-0378">Hydrolase</keyword>
<dbReference type="Pfam" id="PF01915">
    <property type="entry name" value="Glyco_hydro_3_C"/>
    <property type="match status" value="1"/>
</dbReference>
<evidence type="ECO:0000256" key="2">
    <source>
        <dbReference type="ARBA" id="ARBA00022801"/>
    </source>
</evidence>
<sequence>MKKLFFYCCALLLGACQSQGLKPSKPADGQIEAIISNMSLEEKAGQLNLIAIEGEPTAEHLEMIRKGLVGSVIKSNGVKDNSRLQKIAVEESVNGIPILFQEDVIHGYKTIAPIPLAEAASWDLEAIKTSAQVAAREAAAAGIHLTYAPMVDISRDPRWGRILEAAGEDPYLGSLVAAARVEGFQEAGRANQENILSCVKHFAGYGASLAGMDYNIDDFSERALREVHLPPFQAAIDAGVSSVMCAYTAYDGVPLTANQYLLQEVLREEMGFDGLVMTDWQTIPNLVKIGVAPNDTIATEMAMAAGVDMDMVAEKYVSLLPELVRSGKIAERDLDQAVGRVLRLKKDIGLLDQPMRGLNPEKEKQELLSEENWKLTKDIALKSMVLLKNESEVLPISTDTKKIAVIGPFANVQEDLMGWWSGKGEAKDVVSILEGIKQAYPKSEITFAAGCKIDKFEKAGAEMIAEAVQVAKRAEVVVLVLGEQYWMSGEGGGTASLHLPGLQEALVDRIAELNKPTVSVIVSGRPYILTEIAAKSDAVLQAWMPGTTGGEAVGEILSGAFNPSGRLPVTFPSHEGQVPIFYSYRKTSHDFEPEDPENRYSTTYRDISNKPLYPFGYGLSYTDFEYGSIKVDQPQMSWEQDLQVVVTVKNSGSRAGVETVQLYIRRKYCEVTQPLLLLKDFQQVKLEAGEQREVKFNLSADKLSFIDQKHQTKWADGAYEVYVGPNAAELQKAAFTFKNSGNKALSL</sequence>
<accession>A0AAN4W504</accession>
<dbReference type="InterPro" id="IPR026891">
    <property type="entry name" value="Fn3-like"/>
</dbReference>
<comment type="similarity">
    <text evidence="1">Belongs to the glycosyl hydrolase 3 family.</text>
</comment>
<dbReference type="EMBL" id="BQKE01000005">
    <property type="protein sequence ID" value="GJM64397.1"/>
    <property type="molecule type" value="Genomic_DNA"/>
</dbReference>
<evidence type="ECO:0000259" key="3">
    <source>
        <dbReference type="SMART" id="SM01217"/>
    </source>
</evidence>
<dbReference type="FunFam" id="2.60.40.10:FF:000495">
    <property type="entry name" value="Periplasmic beta-glucosidase"/>
    <property type="match status" value="1"/>
</dbReference>
<proteinExistence type="inferred from homology"/>
<dbReference type="RefSeq" id="WP_338239461.1">
    <property type="nucleotide sequence ID" value="NZ_BQKE01000005.1"/>
</dbReference>
<dbReference type="InterPro" id="IPR050288">
    <property type="entry name" value="Cellulose_deg_GH3"/>
</dbReference>
<dbReference type="PANTHER" id="PTHR42715:SF10">
    <property type="entry name" value="BETA-GLUCOSIDASE"/>
    <property type="match status" value="1"/>
</dbReference>
<dbReference type="Proteomes" id="UP001310022">
    <property type="component" value="Unassembled WGS sequence"/>
</dbReference>
<dbReference type="PROSITE" id="PS51257">
    <property type="entry name" value="PROKAR_LIPOPROTEIN"/>
    <property type="match status" value="1"/>
</dbReference>
<dbReference type="Pfam" id="PF00933">
    <property type="entry name" value="Glyco_hydro_3"/>
    <property type="match status" value="1"/>
</dbReference>
<dbReference type="Gene3D" id="3.40.50.1700">
    <property type="entry name" value="Glycoside hydrolase family 3 C-terminal domain"/>
    <property type="match status" value="1"/>
</dbReference>
<feature type="domain" description="Fibronectin type III-like" evidence="3">
    <location>
        <begin position="658"/>
        <end position="727"/>
    </location>
</feature>
<dbReference type="Gene3D" id="2.60.40.10">
    <property type="entry name" value="Immunoglobulins"/>
    <property type="match status" value="1"/>
</dbReference>
<dbReference type="NCBIfam" id="NF011678">
    <property type="entry name" value="PRK15098.1"/>
    <property type="match status" value="1"/>
</dbReference>
<dbReference type="InterPro" id="IPR013783">
    <property type="entry name" value="Ig-like_fold"/>
</dbReference>
<organism evidence="4 5">
    <name type="scientific">Persicobacter diffluens</name>
    <dbReference type="NCBI Taxonomy" id="981"/>
    <lineage>
        <taxon>Bacteria</taxon>
        <taxon>Pseudomonadati</taxon>
        <taxon>Bacteroidota</taxon>
        <taxon>Cytophagia</taxon>
        <taxon>Cytophagales</taxon>
        <taxon>Persicobacteraceae</taxon>
        <taxon>Persicobacter</taxon>
    </lineage>
</organism>
<dbReference type="SMART" id="SM01217">
    <property type="entry name" value="Fn3_like"/>
    <property type="match status" value="1"/>
</dbReference>
<dbReference type="InterPro" id="IPR036881">
    <property type="entry name" value="Glyco_hydro_3_C_sf"/>
</dbReference>